<protein>
    <submittedName>
        <fullName evidence="2">Uncharacterized protein</fullName>
    </submittedName>
</protein>
<dbReference type="AlphaFoldDB" id="A0A0C2MI32"/>
<name>A0A0C2MI32_THEKT</name>
<evidence type="ECO:0000313" key="2">
    <source>
        <dbReference type="EMBL" id="KII66756.1"/>
    </source>
</evidence>
<keyword evidence="1" id="KW-0472">Membrane</keyword>
<reference evidence="2 3" key="1">
    <citation type="journal article" date="2014" name="Genome Biol. Evol.">
        <title>The genome of the myxosporean Thelohanellus kitauei shows adaptations to nutrient acquisition within its fish host.</title>
        <authorList>
            <person name="Yang Y."/>
            <person name="Xiong J."/>
            <person name="Zhou Z."/>
            <person name="Huo F."/>
            <person name="Miao W."/>
            <person name="Ran C."/>
            <person name="Liu Y."/>
            <person name="Zhang J."/>
            <person name="Feng J."/>
            <person name="Wang M."/>
            <person name="Wang M."/>
            <person name="Wang L."/>
            <person name="Yao B."/>
        </authorList>
    </citation>
    <scope>NUCLEOTIDE SEQUENCE [LARGE SCALE GENOMIC DNA]</scope>
    <source>
        <strain evidence="2">Wuqing</strain>
    </source>
</reference>
<accession>A0A0C2MI32</accession>
<feature type="transmembrane region" description="Helical" evidence="1">
    <location>
        <begin position="234"/>
        <end position="256"/>
    </location>
</feature>
<dbReference type="EMBL" id="JWZT01003447">
    <property type="protein sequence ID" value="KII66756.1"/>
    <property type="molecule type" value="Genomic_DNA"/>
</dbReference>
<organism evidence="2 3">
    <name type="scientific">Thelohanellus kitauei</name>
    <name type="common">Myxosporean</name>
    <dbReference type="NCBI Taxonomy" id="669202"/>
    <lineage>
        <taxon>Eukaryota</taxon>
        <taxon>Metazoa</taxon>
        <taxon>Cnidaria</taxon>
        <taxon>Myxozoa</taxon>
        <taxon>Myxosporea</taxon>
        <taxon>Bivalvulida</taxon>
        <taxon>Platysporina</taxon>
        <taxon>Myxobolidae</taxon>
        <taxon>Thelohanellus</taxon>
    </lineage>
</organism>
<evidence type="ECO:0000313" key="3">
    <source>
        <dbReference type="Proteomes" id="UP000031668"/>
    </source>
</evidence>
<keyword evidence="1" id="KW-1133">Transmembrane helix</keyword>
<keyword evidence="1" id="KW-0812">Transmembrane</keyword>
<keyword evidence="3" id="KW-1185">Reference proteome</keyword>
<gene>
    <name evidence="2" type="ORF">RF11_11249</name>
</gene>
<sequence>MGSVNNFNIQVELKNIGDFISSFPSISMEVPESFTAQTFSFTATTEVTPVTSLRHEDKILAEDVTQFGFTAVNVLKKEEKIILNLNIETICELGTDSITVIIEAFDLMSRSLQFSSLKIKLPARETSMLFIAASMPEELSIFKESDTEFRMTEALKYIIQVTNPMILAPFQLPIFTIDLQLALDGKEIFTVAKLTPVDKKVTVIDAKITLSQESLEKEIETIIVAGSTKLSNTIIIIALCISIGVAILLPGTLAFISYKVTSQLT</sequence>
<proteinExistence type="predicted"/>
<comment type="caution">
    <text evidence="2">The sequence shown here is derived from an EMBL/GenBank/DDBJ whole genome shotgun (WGS) entry which is preliminary data.</text>
</comment>
<dbReference type="Proteomes" id="UP000031668">
    <property type="component" value="Unassembled WGS sequence"/>
</dbReference>
<evidence type="ECO:0000256" key="1">
    <source>
        <dbReference type="SAM" id="Phobius"/>
    </source>
</evidence>